<keyword evidence="4 7" id="KW-0032">Aminotransferase</keyword>
<keyword evidence="11" id="KW-1185">Reference proteome</keyword>
<comment type="caution">
    <text evidence="10">The sequence shown here is derived from an EMBL/GenBank/DDBJ whole genome shotgun (WGS) entry which is preliminary data.</text>
</comment>
<dbReference type="PATRIC" id="fig|49547.3.peg.715"/>
<evidence type="ECO:0000256" key="8">
    <source>
        <dbReference type="SAM" id="Phobius"/>
    </source>
</evidence>
<evidence type="ECO:0000256" key="2">
    <source>
        <dbReference type="ARBA" id="ARBA00007441"/>
    </source>
</evidence>
<organism evidence="10 11">
    <name type="scientific">Methanobrevibacter curvatus</name>
    <dbReference type="NCBI Taxonomy" id="49547"/>
    <lineage>
        <taxon>Archaea</taxon>
        <taxon>Methanobacteriati</taxon>
        <taxon>Methanobacteriota</taxon>
        <taxon>Methanomada group</taxon>
        <taxon>Methanobacteria</taxon>
        <taxon>Methanobacteriales</taxon>
        <taxon>Methanobacteriaceae</taxon>
        <taxon>Methanobrevibacter</taxon>
    </lineage>
</organism>
<feature type="domain" description="Aminotransferase class I/classII large" evidence="9">
    <location>
        <begin position="60"/>
        <end position="399"/>
    </location>
</feature>
<dbReference type="PANTHER" id="PTHR46383:SF1">
    <property type="entry name" value="ASPARTATE AMINOTRANSFERASE"/>
    <property type="match status" value="1"/>
</dbReference>
<sequence length="409" mass="46686">MYIHYNYQVINLLLITNLIFFFIIVVLMAKLKKTNKAKKVAPEGYESPNDFFNSVFSDKKMIWMGQNTNHLHSDDFISNAMIKCVESKEYCKYPPPEGFPHLQNLILKDLGLEDMDILITAGGTESLYVCISEIVEPHHNVITCDPGYLIIDEFASRFSNEIRSIPIYNEECGYKLTPKLLKKHMDDNTRLVILIDPLNPLGTAYTKEEIEEFALIAEENDLYILHDITYKDFARNHFSIAKYAPNHSITIFSFSKIFGMAGLRIGAVITTSELIDCVRSALINDLGTNLIAQAGAIAALESKPKWIDRIVNTTRSNQRLIKEMVDKIPDISIVAYPSDGNMLAIDIEKTGINPVDLESYLLEKKIFTRRGKYTSKRFGDKYLRVSFSVPENQLKVFIDEFPKAIEELR</sequence>
<dbReference type="EMBL" id="LWMV01000136">
    <property type="protein sequence ID" value="KZX13845.1"/>
    <property type="molecule type" value="Genomic_DNA"/>
</dbReference>
<dbReference type="GO" id="GO:0030170">
    <property type="term" value="F:pyridoxal phosphate binding"/>
    <property type="evidence" value="ECO:0007669"/>
    <property type="project" value="InterPro"/>
</dbReference>
<dbReference type="InterPro" id="IPR004838">
    <property type="entry name" value="NHTrfase_class1_PyrdxlP-BS"/>
</dbReference>
<gene>
    <name evidence="10" type="primary">aspC</name>
    <name evidence="10" type="ORF">MBCUR_06710</name>
</gene>
<dbReference type="Pfam" id="PF00155">
    <property type="entry name" value="Aminotran_1_2"/>
    <property type="match status" value="1"/>
</dbReference>
<dbReference type="Gene3D" id="3.90.1150.10">
    <property type="entry name" value="Aspartate Aminotransferase, domain 1"/>
    <property type="match status" value="1"/>
</dbReference>
<dbReference type="PANTHER" id="PTHR46383">
    <property type="entry name" value="ASPARTATE AMINOTRANSFERASE"/>
    <property type="match status" value="1"/>
</dbReference>
<dbReference type="PROSITE" id="PS00105">
    <property type="entry name" value="AA_TRANSFER_CLASS_1"/>
    <property type="match status" value="1"/>
</dbReference>
<dbReference type="SUPFAM" id="SSF53383">
    <property type="entry name" value="PLP-dependent transferases"/>
    <property type="match status" value="1"/>
</dbReference>
<dbReference type="InterPro" id="IPR015422">
    <property type="entry name" value="PyrdxlP-dep_Trfase_small"/>
</dbReference>
<keyword evidence="6" id="KW-0663">Pyridoxal phosphate</keyword>
<keyword evidence="5 7" id="KW-0808">Transferase</keyword>
<accession>A0A166BV34</accession>
<dbReference type="InterPro" id="IPR015421">
    <property type="entry name" value="PyrdxlP-dep_Trfase_major"/>
</dbReference>
<name>A0A166BV34_9EURY</name>
<feature type="transmembrane region" description="Helical" evidence="8">
    <location>
        <begin position="6"/>
        <end position="29"/>
    </location>
</feature>
<dbReference type="EC" id="2.6.1.-" evidence="7"/>
<dbReference type="InterPro" id="IPR004839">
    <property type="entry name" value="Aminotransferase_I/II_large"/>
</dbReference>
<keyword evidence="8" id="KW-0472">Membrane</keyword>
<dbReference type="Gene3D" id="3.40.640.10">
    <property type="entry name" value="Type I PLP-dependent aspartate aminotransferase-like (Major domain)"/>
    <property type="match status" value="1"/>
</dbReference>
<reference evidence="10 11" key="1">
    <citation type="submission" date="2016-04" db="EMBL/GenBank/DDBJ databases">
        <title>Genome sequence of Methanobrevibacter curvatus DSM 11111.</title>
        <authorList>
            <person name="Poehlein A."/>
            <person name="Seedorf H."/>
            <person name="Daniel R."/>
        </authorList>
    </citation>
    <scope>NUCLEOTIDE SEQUENCE [LARGE SCALE GENOMIC DNA]</scope>
    <source>
        <strain evidence="10 11">DSM 11111</strain>
    </source>
</reference>
<evidence type="ECO:0000256" key="3">
    <source>
        <dbReference type="ARBA" id="ARBA00011738"/>
    </source>
</evidence>
<dbReference type="GO" id="GO:0008483">
    <property type="term" value="F:transaminase activity"/>
    <property type="evidence" value="ECO:0007669"/>
    <property type="project" value="UniProtKB-KW"/>
</dbReference>
<dbReference type="Proteomes" id="UP000077245">
    <property type="component" value="Unassembled WGS sequence"/>
</dbReference>
<protein>
    <recommendedName>
        <fullName evidence="7">Aminotransferase</fullName>
        <ecNumber evidence="7">2.6.1.-</ecNumber>
    </recommendedName>
</protein>
<dbReference type="CDD" id="cd00609">
    <property type="entry name" value="AAT_like"/>
    <property type="match status" value="1"/>
</dbReference>
<evidence type="ECO:0000313" key="11">
    <source>
        <dbReference type="Proteomes" id="UP000077245"/>
    </source>
</evidence>
<dbReference type="InterPro" id="IPR015424">
    <property type="entry name" value="PyrdxlP-dep_Trfase"/>
</dbReference>
<evidence type="ECO:0000256" key="6">
    <source>
        <dbReference type="ARBA" id="ARBA00022898"/>
    </source>
</evidence>
<dbReference type="GO" id="GO:0006520">
    <property type="term" value="P:amino acid metabolic process"/>
    <property type="evidence" value="ECO:0007669"/>
    <property type="project" value="InterPro"/>
</dbReference>
<keyword evidence="8" id="KW-0812">Transmembrane</keyword>
<proteinExistence type="inferred from homology"/>
<evidence type="ECO:0000259" key="9">
    <source>
        <dbReference type="Pfam" id="PF00155"/>
    </source>
</evidence>
<dbReference type="STRING" id="49547.MBCUR_06710"/>
<comment type="similarity">
    <text evidence="2 7">Belongs to the class-I pyridoxal-phosphate-dependent aminotransferase family.</text>
</comment>
<dbReference type="NCBIfam" id="NF004870">
    <property type="entry name" value="PRK06225.1"/>
    <property type="match status" value="1"/>
</dbReference>
<dbReference type="InterPro" id="IPR050596">
    <property type="entry name" value="AspAT/PAT-like"/>
</dbReference>
<dbReference type="AlphaFoldDB" id="A0A166BV34"/>
<evidence type="ECO:0000256" key="1">
    <source>
        <dbReference type="ARBA" id="ARBA00001933"/>
    </source>
</evidence>
<keyword evidence="8" id="KW-1133">Transmembrane helix</keyword>
<evidence type="ECO:0000256" key="4">
    <source>
        <dbReference type="ARBA" id="ARBA00022576"/>
    </source>
</evidence>
<comment type="cofactor">
    <cofactor evidence="1 7">
        <name>pyridoxal 5'-phosphate</name>
        <dbReference type="ChEBI" id="CHEBI:597326"/>
    </cofactor>
</comment>
<evidence type="ECO:0000256" key="5">
    <source>
        <dbReference type="ARBA" id="ARBA00022679"/>
    </source>
</evidence>
<evidence type="ECO:0000313" key="10">
    <source>
        <dbReference type="EMBL" id="KZX13845.1"/>
    </source>
</evidence>
<comment type="subunit">
    <text evidence="3">Homodimer.</text>
</comment>
<evidence type="ECO:0000256" key="7">
    <source>
        <dbReference type="RuleBase" id="RU000481"/>
    </source>
</evidence>